<dbReference type="OrthoDB" id="9995434at2759"/>
<sequence>MALTGWVLFAALVLGGSQSQVAPAAGEDRERNCSTTPYLPPTAVNTTLRLQALRRAMAPFNISAYIIPGTDAHLSEYIAERDARRAWISGFTGSAGTAVVTQTQALLWTDSRYWIQAERQMDCNWELVKDSFISSITDWLIAHLSEGEEIGFDPFLFSIDTFKAYDVRLAPANRVLKSLQDNLVDKAWTNRPPPPTDSIFRLPDSIIERTWQMKVDHIRQQMRDNPYKPTAVLLSALDETAWLFNLRGNDIPYNPFFYSYTLLTLDDIRQVHCSFVHLHTLL</sequence>
<gene>
    <name evidence="6" type="ORF">SKAU_G00226740</name>
</gene>
<dbReference type="InterPro" id="IPR029149">
    <property type="entry name" value="Creatin/AminoP/Spt16_N"/>
</dbReference>
<keyword evidence="3" id="KW-0378">Hydrolase</keyword>
<dbReference type="InterPro" id="IPR000587">
    <property type="entry name" value="Creatinase_N"/>
</dbReference>
<dbReference type="InterPro" id="IPR050422">
    <property type="entry name" value="X-Pro_aminopeptidase_P"/>
</dbReference>
<dbReference type="EMBL" id="JAINUF010000008">
    <property type="protein sequence ID" value="KAJ8351198.1"/>
    <property type="molecule type" value="Genomic_DNA"/>
</dbReference>
<dbReference type="AlphaFoldDB" id="A0A9Q1F4V1"/>
<feature type="domain" description="Creatinase N-terminal" evidence="5">
    <location>
        <begin position="49"/>
        <end position="171"/>
    </location>
</feature>
<accession>A0A9Q1F4V1</accession>
<dbReference type="PANTHER" id="PTHR43763">
    <property type="entry name" value="XAA-PRO AMINOPEPTIDASE 1"/>
    <property type="match status" value="1"/>
</dbReference>
<keyword evidence="7" id="KW-1185">Reference proteome</keyword>
<keyword evidence="2" id="KW-0479">Metal-binding</keyword>
<evidence type="ECO:0000256" key="1">
    <source>
        <dbReference type="ARBA" id="ARBA00008766"/>
    </source>
</evidence>
<organism evidence="6 7">
    <name type="scientific">Synaphobranchus kaupii</name>
    <name type="common">Kaup's arrowtooth eel</name>
    <dbReference type="NCBI Taxonomy" id="118154"/>
    <lineage>
        <taxon>Eukaryota</taxon>
        <taxon>Metazoa</taxon>
        <taxon>Chordata</taxon>
        <taxon>Craniata</taxon>
        <taxon>Vertebrata</taxon>
        <taxon>Euteleostomi</taxon>
        <taxon>Actinopterygii</taxon>
        <taxon>Neopterygii</taxon>
        <taxon>Teleostei</taxon>
        <taxon>Anguilliformes</taxon>
        <taxon>Synaphobranchidae</taxon>
        <taxon>Synaphobranchus</taxon>
    </lineage>
</organism>
<keyword evidence="4" id="KW-0732">Signal</keyword>
<feature type="signal peptide" evidence="4">
    <location>
        <begin position="1"/>
        <end position="19"/>
    </location>
</feature>
<evidence type="ECO:0000256" key="2">
    <source>
        <dbReference type="ARBA" id="ARBA00022723"/>
    </source>
</evidence>
<proteinExistence type="inferred from homology"/>
<reference evidence="6" key="1">
    <citation type="journal article" date="2023" name="Science">
        <title>Genome structures resolve the early diversification of teleost fishes.</title>
        <authorList>
            <person name="Parey E."/>
            <person name="Louis A."/>
            <person name="Montfort J."/>
            <person name="Bouchez O."/>
            <person name="Roques C."/>
            <person name="Iampietro C."/>
            <person name="Lluch J."/>
            <person name="Castinel A."/>
            <person name="Donnadieu C."/>
            <person name="Desvignes T."/>
            <person name="Floi Bucao C."/>
            <person name="Jouanno E."/>
            <person name="Wen M."/>
            <person name="Mejri S."/>
            <person name="Dirks R."/>
            <person name="Jansen H."/>
            <person name="Henkel C."/>
            <person name="Chen W.J."/>
            <person name="Zahm M."/>
            <person name="Cabau C."/>
            <person name="Klopp C."/>
            <person name="Thompson A.W."/>
            <person name="Robinson-Rechavi M."/>
            <person name="Braasch I."/>
            <person name="Lecointre G."/>
            <person name="Bobe J."/>
            <person name="Postlethwait J.H."/>
            <person name="Berthelot C."/>
            <person name="Roest Crollius H."/>
            <person name="Guiguen Y."/>
        </authorList>
    </citation>
    <scope>NUCLEOTIDE SEQUENCE</scope>
    <source>
        <strain evidence="6">WJC10195</strain>
    </source>
</reference>
<dbReference type="Gene3D" id="3.40.350.10">
    <property type="entry name" value="Creatinase/prolidase N-terminal domain"/>
    <property type="match status" value="2"/>
</dbReference>
<evidence type="ECO:0000256" key="4">
    <source>
        <dbReference type="SAM" id="SignalP"/>
    </source>
</evidence>
<dbReference type="FunFam" id="3.40.350.10:FF:000003">
    <property type="entry name" value="Xaa-pro aminopeptidase P"/>
    <property type="match status" value="1"/>
</dbReference>
<evidence type="ECO:0000256" key="3">
    <source>
        <dbReference type="ARBA" id="ARBA00022801"/>
    </source>
</evidence>
<comment type="similarity">
    <text evidence="1">Belongs to the peptidase M24B family.</text>
</comment>
<evidence type="ECO:0000259" key="5">
    <source>
        <dbReference type="Pfam" id="PF01321"/>
    </source>
</evidence>
<dbReference type="SUPFAM" id="SSF53092">
    <property type="entry name" value="Creatinase/prolidase N-terminal domain"/>
    <property type="match status" value="1"/>
</dbReference>
<dbReference type="GO" id="GO:0046872">
    <property type="term" value="F:metal ion binding"/>
    <property type="evidence" value="ECO:0007669"/>
    <property type="project" value="UniProtKB-KW"/>
</dbReference>
<feature type="chain" id="PRO_5040446914" description="Creatinase N-terminal domain-containing protein" evidence="4">
    <location>
        <begin position="20"/>
        <end position="282"/>
    </location>
</feature>
<evidence type="ECO:0000313" key="7">
    <source>
        <dbReference type="Proteomes" id="UP001152622"/>
    </source>
</evidence>
<dbReference type="GO" id="GO:0016787">
    <property type="term" value="F:hydrolase activity"/>
    <property type="evidence" value="ECO:0007669"/>
    <property type="project" value="UniProtKB-KW"/>
</dbReference>
<name>A0A9Q1F4V1_SYNKA</name>
<dbReference type="Pfam" id="PF01321">
    <property type="entry name" value="Creatinase_N"/>
    <property type="match status" value="1"/>
</dbReference>
<protein>
    <recommendedName>
        <fullName evidence="5">Creatinase N-terminal domain-containing protein</fullName>
    </recommendedName>
</protein>
<dbReference type="PANTHER" id="PTHR43763:SF4">
    <property type="entry name" value="XAA-PRO AMINOPEPTIDASE 2"/>
    <property type="match status" value="1"/>
</dbReference>
<comment type="caution">
    <text evidence="6">The sequence shown here is derived from an EMBL/GenBank/DDBJ whole genome shotgun (WGS) entry which is preliminary data.</text>
</comment>
<dbReference type="Pfam" id="PF16189">
    <property type="entry name" value="Creatinase_N_2"/>
    <property type="match status" value="1"/>
</dbReference>
<dbReference type="Proteomes" id="UP001152622">
    <property type="component" value="Chromosome 8"/>
</dbReference>
<evidence type="ECO:0000313" key="6">
    <source>
        <dbReference type="EMBL" id="KAJ8351198.1"/>
    </source>
</evidence>